<feature type="compositionally biased region" description="Low complexity" evidence="1">
    <location>
        <begin position="192"/>
        <end position="201"/>
    </location>
</feature>
<evidence type="ECO:0000313" key="2">
    <source>
        <dbReference type="Ensembl" id="ENSSFOP00015022280.2"/>
    </source>
</evidence>
<dbReference type="RefSeq" id="XP_018581155.2">
    <property type="nucleotide sequence ID" value="XM_018725639.2"/>
</dbReference>
<dbReference type="RefSeq" id="XP_018581156.2">
    <property type="nucleotide sequence ID" value="XM_018725640.2"/>
</dbReference>
<organism evidence="2 3">
    <name type="scientific">Scleropages formosus</name>
    <name type="common">Asian bonytongue</name>
    <name type="synonym">Osteoglossum formosum</name>
    <dbReference type="NCBI Taxonomy" id="113540"/>
    <lineage>
        <taxon>Eukaryota</taxon>
        <taxon>Metazoa</taxon>
        <taxon>Chordata</taxon>
        <taxon>Craniata</taxon>
        <taxon>Vertebrata</taxon>
        <taxon>Euteleostomi</taxon>
        <taxon>Actinopterygii</taxon>
        <taxon>Neopterygii</taxon>
        <taxon>Teleostei</taxon>
        <taxon>Osteoglossocephala</taxon>
        <taxon>Osteoglossomorpha</taxon>
        <taxon>Osteoglossiformes</taxon>
        <taxon>Osteoglossidae</taxon>
        <taxon>Scleropages</taxon>
    </lineage>
</organism>
<feature type="region of interest" description="Disordered" evidence="1">
    <location>
        <begin position="426"/>
        <end position="451"/>
    </location>
</feature>
<dbReference type="GeneTree" id="ENSGT01120000274986"/>
<gene>
    <name evidence="2" type="primary">troap</name>
</gene>
<reference evidence="2 3" key="1">
    <citation type="submission" date="2019-04" db="EMBL/GenBank/DDBJ databases">
        <authorList>
            <consortium name="Wellcome Sanger Institute Data Sharing"/>
        </authorList>
    </citation>
    <scope>NUCLEOTIDE SEQUENCE [LARGE SCALE GENOMIC DNA]</scope>
</reference>
<reference evidence="2" key="3">
    <citation type="submission" date="2025-09" db="UniProtKB">
        <authorList>
            <consortium name="Ensembl"/>
        </authorList>
    </citation>
    <scope>IDENTIFICATION</scope>
</reference>
<dbReference type="RefSeq" id="XP_018581157.2">
    <property type="nucleotide sequence ID" value="XM_018725641.2"/>
</dbReference>
<evidence type="ECO:0000313" key="3">
    <source>
        <dbReference type="Proteomes" id="UP000694397"/>
    </source>
</evidence>
<keyword evidence="3" id="KW-1185">Reference proteome</keyword>
<feature type="compositionally biased region" description="Polar residues" evidence="1">
    <location>
        <begin position="10"/>
        <end position="26"/>
    </location>
</feature>
<sequence length="656" mass="70442">MASTEALHPQNLNRNQPKSSRNTKNDVSLEAAPASKSCKLPSGGPLSKQGDENRDPNAQARSTKAVERERRAGVSRLPVPVKSQRLVNKPDFCRTQKTLGESSKVNVQKKSRAKTVPFSLSQTEASKTAGCNQKETLMSMKLETLPSAPFPARCPGKLPSSKPFHLAQCPTAPKASDPASVGSSMRVERVVSEPTSEPSESAHMMTPRPAHQSSQEVRRGEAGLVPSTRLKPAAPSGASSRHIAGSAEPFCPDPSALHSILHNEGIKTGVPANMPQRVSVLRSEHGTGAKAGSMLHFSPDAVALLSILQNKGIRTGEGPAATPHTSACPTVRGSSVYLPQRVLVTKSRAGPLGVLAGSGTECSQSPAMRWTPQRVPNTRPQSMRRLLSSHRTPIFRNTPKMKGVQGCSQELEAHKEENIVQRLFEDAEQEEEPSSSLGLSGQQSGKEMQDDGLAEQQVVPSAVLMTDGDNRGKDSQRAKVQPFVQAAHRGSVIVFAQTKKALSTPSAEERPGVSQAALEPATLEPRTWKQESAQVMEQQQRNGHFVQPFPWQSLRATGAGTSRPTHPTRHRLQPLGELLLDEECATYTSRQPSSAAQLHRCGNPVASTLDFRDSTCFVPIVLPPLLPLSPSPSDSDTTVSGFNLIIGTLGQDLTVE</sequence>
<dbReference type="OrthoDB" id="8722817at2759"/>
<feature type="compositionally biased region" description="Low complexity" evidence="1">
    <location>
        <begin position="434"/>
        <end position="446"/>
    </location>
</feature>
<reference evidence="2" key="2">
    <citation type="submission" date="2025-08" db="UniProtKB">
        <authorList>
            <consortium name="Ensembl"/>
        </authorList>
    </citation>
    <scope>IDENTIFICATION</scope>
</reference>
<dbReference type="RefSeq" id="XP_018581152.2">
    <property type="nucleotide sequence ID" value="XM_018725636.2"/>
</dbReference>
<feature type="region of interest" description="Disordered" evidence="1">
    <location>
        <begin position="356"/>
        <end position="379"/>
    </location>
</feature>
<protein>
    <submittedName>
        <fullName evidence="2">Uncharacterized LOC108918431</fullName>
    </submittedName>
</protein>
<dbReference type="GeneID" id="108918431"/>
<accession>A0A8C9RMM1</accession>
<feature type="region of interest" description="Disordered" evidence="1">
    <location>
        <begin position="1"/>
        <end position="82"/>
    </location>
</feature>
<dbReference type="AlphaFoldDB" id="A0A8C9RMM1"/>
<evidence type="ECO:0000256" key="1">
    <source>
        <dbReference type="SAM" id="MobiDB-lite"/>
    </source>
</evidence>
<feature type="region of interest" description="Disordered" evidence="1">
    <location>
        <begin position="165"/>
        <end position="247"/>
    </location>
</feature>
<dbReference type="Proteomes" id="UP000694397">
    <property type="component" value="Chromosome 22"/>
</dbReference>
<dbReference type="Ensembl" id="ENSSFOT00015022527.2">
    <property type="protein sequence ID" value="ENSSFOP00015022280.2"/>
    <property type="gene ID" value="ENSSFOG00015014339.2"/>
</dbReference>
<proteinExistence type="predicted"/>
<name>A0A8C9RMM1_SCLFO</name>